<dbReference type="EMBL" id="BAAAOR010000016">
    <property type="protein sequence ID" value="GAA1518228.1"/>
    <property type="molecule type" value="Genomic_DNA"/>
</dbReference>
<evidence type="ECO:0000313" key="3">
    <source>
        <dbReference type="Proteomes" id="UP001500842"/>
    </source>
</evidence>
<evidence type="ECO:0000256" key="1">
    <source>
        <dbReference type="SAM" id="MobiDB-lite"/>
    </source>
</evidence>
<reference evidence="2 3" key="1">
    <citation type="journal article" date="2019" name="Int. J. Syst. Evol. Microbiol.">
        <title>The Global Catalogue of Microorganisms (GCM) 10K type strain sequencing project: providing services to taxonomists for standard genome sequencing and annotation.</title>
        <authorList>
            <consortium name="The Broad Institute Genomics Platform"/>
            <consortium name="The Broad Institute Genome Sequencing Center for Infectious Disease"/>
            <person name="Wu L."/>
            <person name="Ma J."/>
        </authorList>
    </citation>
    <scope>NUCLEOTIDE SEQUENCE [LARGE SCALE GENOMIC DNA]</scope>
    <source>
        <strain evidence="2 3">JCM 14942</strain>
    </source>
</reference>
<comment type="caution">
    <text evidence="2">The sequence shown here is derived from an EMBL/GenBank/DDBJ whole genome shotgun (WGS) entry which is preliminary data.</text>
</comment>
<keyword evidence="3" id="KW-1185">Reference proteome</keyword>
<organism evidence="2 3">
    <name type="scientific">Nocardioides humi</name>
    <dbReference type="NCBI Taxonomy" id="449461"/>
    <lineage>
        <taxon>Bacteria</taxon>
        <taxon>Bacillati</taxon>
        <taxon>Actinomycetota</taxon>
        <taxon>Actinomycetes</taxon>
        <taxon>Propionibacteriales</taxon>
        <taxon>Nocardioidaceae</taxon>
        <taxon>Nocardioides</taxon>
    </lineage>
</organism>
<proteinExistence type="predicted"/>
<sequence length="107" mass="10993">MVIAILVASDDATSGSVIANAERIRPSSRGSSQRLRCSSVANSASVSMLPVSGAWQLIASGAITGDQPVISAIGAYAALPSPEADGRKRFHRPRSRADALRSSITSG</sequence>
<feature type="region of interest" description="Disordered" evidence="1">
    <location>
        <begin position="83"/>
        <end position="107"/>
    </location>
</feature>
<evidence type="ECO:0000313" key="2">
    <source>
        <dbReference type="EMBL" id="GAA1518228.1"/>
    </source>
</evidence>
<name>A0ABN2AGU7_9ACTN</name>
<accession>A0ABN2AGU7</accession>
<gene>
    <name evidence="2" type="ORF">GCM10009788_22860</name>
</gene>
<dbReference type="Proteomes" id="UP001500842">
    <property type="component" value="Unassembled WGS sequence"/>
</dbReference>
<protein>
    <submittedName>
        <fullName evidence="2">Uncharacterized protein</fullName>
    </submittedName>
</protein>